<dbReference type="AlphaFoldDB" id="A0A074RNB3"/>
<keyword evidence="3" id="KW-1185">Reference proteome</keyword>
<feature type="compositionally biased region" description="Basic and acidic residues" evidence="1">
    <location>
        <begin position="558"/>
        <end position="570"/>
    </location>
</feature>
<dbReference type="OrthoDB" id="2755069at2759"/>
<name>A0A074RNB3_9AGAM</name>
<feature type="compositionally biased region" description="Acidic residues" evidence="1">
    <location>
        <begin position="79"/>
        <end position="90"/>
    </location>
</feature>
<proteinExistence type="predicted"/>
<feature type="non-terminal residue" evidence="2">
    <location>
        <position position="570"/>
    </location>
</feature>
<organism evidence="2 3">
    <name type="scientific">Rhizoctonia solani 123E</name>
    <dbReference type="NCBI Taxonomy" id="1423351"/>
    <lineage>
        <taxon>Eukaryota</taxon>
        <taxon>Fungi</taxon>
        <taxon>Dikarya</taxon>
        <taxon>Basidiomycota</taxon>
        <taxon>Agaricomycotina</taxon>
        <taxon>Agaricomycetes</taxon>
        <taxon>Cantharellales</taxon>
        <taxon>Ceratobasidiaceae</taxon>
        <taxon>Rhizoctonia</taxon>
    </lineage>
</organism>
<comment type="caution">
    <text evidence="2">The sequence shown here is derived from an EMBL/GenBank/DDBJ whole genome shotgun (WGS) entry which is preliminary data.</text>
</comment>
<gene>
    <name evidence="2" type="ORF">V565_213770</name>
</gene>
<evidence type="ECO:0000313" key="2">
    <source>
        <dbReference type="EMBL" id="KEP46183.1"/>
    </source>
</evidence>
<accession>A0A074RNB3</accession>
<protein>
    <submittedName>
        <fullName evidence="2">Uncharacterized protein</fullName>
    </submittedName>
</protein>
<feature type="compositionally biased region" description="Acidic residues" evidence="1">
    <location>
        <begin position="56"/>
        <end position="73"/>
    </location>
</feature>
<feature type="compositionally biased region" description="Pro residues" evidence="1">
    <location>
        <begin position="482"/>
        <end position="494"/>
    </location>
</feature>
<feature type="region of interest" description="Disordered" evidence="1">
    <location>
        <begin position="1"/>
        <end position="103"/>
    </location>
</feature>
<dbReference type="EMBL" id="AZST01001238">
    <property type="protein sequence ID" value="KEP46183.1"/>
    <property type="molecule type" value="Genomic_DNA"/>
</dbReference>
<feature type="compositionally biased region" description="Low complexity" evidence="1">
    <location>
        <begin position="398"/>
        <end position="407"/>
    </location>
</feature>
<feature type="region of interest" description="Disordered" evidence="1">
    <location>
        <begin position="231"/>
        <end position="570"/>
    </location>
</feature>
<feature type="compositionally biased region" description="Low complexity" evidence="1">
    <location>
        <begin position="37"/>
        <end position="47"/>
    </location>
</feature>
<reference evidence="2 3" key="1">
    <citation type="submission" date="2013-12" db="EMBL/GenBank/DDBJ databases">
        <authorList>
            <person name="Cubeta M."/>
            <person name="Pakala S."/>
            <person name="Fedorova N."/>
            <person name="Thomas E."/>
            <person name="Dean R."/>
            <person name="Jabaji S."/>
            <person name="Neate S."/>
            <person name="Toda T."/>
            <person name="Tavantzis S."/>
            <person name="Vilgalys R."/>
            <person name="Bharathan N."/>
            <person name="Pakala S."/>
            <person name="Losada L.S."/>
            <person name="Zafar N."/>
            <person name="Nierman W."/>
        </authorList>
    </citation>
    <scope>NUCLEOTIDE SEQUENCE [LARGE SCALE GENOMIC DNA]</scope>
    <source>
        <strain evidence="2 3">123E</strain>
    </source>
</reference>
<sequence>MPKASKPTRATKPPPKPVLSSAAKAARRQRVQEYKSAKASALAPAAPRKGPRYHDEDGDDEDEDEDNADDANDDANNADADEDDVEDDGEGNTRNNGGTHVGPVPYKSACGNFVFIPDEAGEYIKHTVLDRPEGDLKQLDKLMELDGPGDRALWKGIQSTVRTVTRHVARNIPKCTYHKLIDEQRVSIKVQVRKTYPILHRYRADWGLNEMIMRTLTNDRDLQARIEKAGGAAGWSEKLKRQREAKKTGTTGKDKGKAKPHRRIQSSEGEGNSDAPAPAPKTTSKPKKDKNVSKRAPEVTPADAPTDDDQPTLVPESPPRKQKATGAFKDPSRSRKNAKKQPIEEPQGDSDSDEPALQVKPSSSKPKDKRTKKAPLVENLEADPDSLKKRTKDNKANPPARSTRASSTPPPPATNVTDVDEGSTQSTQPYPDAVDSSVLSPPLVASEPTPTSPTHKGREAESDDSEEEVSMPQPARKRAPRSPSPSPTGSPVAPPNDRKRKAPPPENPTPNKKKNTQGKDATKARATAKPLASDRMAGGSNTKAGTGGTATKRGGRQAKQELVDAADLLH</sequence>
<evidence type="ECO:0000256" key="1">
    <source>
        <dbReference type="SAM" id="MobiDB-lite"/>
    </source>
</evidence>
<evidence type="ECO:0000313" key="3">
    <source>
        <dbReference type="Proteomes" id="UP000027456"/>
    </source>
</evidence>
<dbReference type="Proteomes" id="UP000027456">
    <property type="component" value="Unassembled WGS sequence"/>
</dbReference>
<feature type="compositionally biased region" description="Low complexity" evidence="1">
    <location>
        <begin position="1"/>
        <end position="11"/>
    </location>
</feature>
<dbReference type="HOGENOM" id="CLU_478661_0_0_1"/>
<feature type="compositionally biased region" description="Low complexity" evidence="1">
    <location>
        <begin position="273"/>
        <end position="283"/>
    </location>
</feature>
<feature type="compositionally biased region" description="Low complexity" evidence="1">
    <location>
        <begin position="537"/>
        <end position="552"/>
    </location>
</feature>